<dbReference type="NCBIfam" id="TIGR00163">
    <property type="entry name" value="PS_decarb"/>
    <property type="match status" value="1"/>
</dbReference>
<organism evidence="12 13">
    <name type="scientific">Trichoderma asperellum (strain ATCC 204424 / CBS 433.97 / NBRC 101777)</name>
    <dbReference type="NCBI Taxonomy" id="1042311"/>
    <lineage>
        <taxon>Eukaryota</taxon>
        <taxon>Fungi</taxon>
        <taxon>Dikarya</taxon>
        <taxon>Ascomycota</taxon>
        <taxon>Pezizomycotina</taxon>
        <taxon>Sordariomycetes</taxon>
        <taxon>Hypocreomycetidae</taxon>
        <taxon>Hypocreales</taxon>
        <taxon>Hypocreaceae</taxon>
        <taxon>Trichoderma</taxon>
    </lineage>
</organism>
<evidence type="ECO:0000256" key="4">
    <source>
        <dbReference type="ARBA" id="ARBA00022516"/>
    </source>
</evidence>
<proteinExistence type="predicted"/>
<keyword evidence="8" id="KW-0456">Lyase</keyword>
<evidence type="ECO:0000256" key="9">
    <source>
        <dbReference type="ARBA" id="ARBA00023264"/>
    </source>
</evidence>
<dbReference type="PANTHER" id="PTHR10067">
    <property type="entry name" value="PHOSPHATIDYLSERINE DECARBOXYLASE"/>
    <property type="match status" value="1"/>
</dbReference>
<sequence length="331" mass="37691">MSIFEAIHAMADYLLSWVKLDRNAEVGWRSFNRKEGKIQREQQSLWKKLKLLLLFNPLTEWIDNTHLMRLYLHEKSEHEGREERAPASRRRIKSFVDAYGIDMREFEPSDTDSYNTFEAFFTRKHKSGSRPICDVNDPSHAVVVADSRVVVYDCLADTKTLWIKGKNFSIANLVMDIGLGENFNDAAIASFRLSPQDYHRYHSPVEGEIKSFQGLPGDYYQVDPVALQSDVDILTRNRRDYIVIKTKDFGDVLFVAIGATDVGSVQIHKRFHQAGVKIAKGEELGVFQFGGSSIIVAFQHGSIKFDDDLSRLSREKIQTSVEVGMSLGYAS</sequence>
<evidence type="ECO:0000256" key="7">
    <source>
        <dbReference type="ARBA" id="ARBA00023209"/>
    </source>
</evidence>
<evidence type="ECO:0000313" key="12">
    <source>
        <dbReference type="EMBL" id="PTB45403.1"/>
    </source>
</evidence>
<evidence type="ECO:0000256" key="2">
    <source>
        <dbReference type="ARBA" id="ARBA00005189"/>
    </source>
</evidence>
<dbReference type="GO" id="GO:0006646">
    <property type="term" value="P:phosphatidylethanolamine biosynthetic process"/>
    <property type="evidence" value="ECO:0007669"/>
    <property type="project" value="UniProtKB-UniPathway"/>
</dbReference>
<evidence type="ECO:0000256" key="10">
    <source>
        <dbReference type="ARBA" id="ARBA00023317"/>
    </source>
</evidence>
<gene>
    <name evidence="12" type="ORF">M441DRAFT_76503</name>
</gene>
<dbReference type="Pfam" id="PF02666">
    <property type="entry name" value="PS_Dcarbxylase"/>
    <property type="match status" value="1"/>
</dbReference>
<dbReference type="OrthoDB" id="5973539at2759"/>
<dbReference type="EC" id="4.1.1.65" evidence="3"/>
<comment type="pathway">
    <text evidence="11">Phospholipid metabolism; phosphatidylethanolamine biosynthesis.</text>
</comment>
<evidence type="ECO:0000256" key="11">
    <source>
        <dbReference type="ARBA" id="ARBA00024326"/>
    </source>
</evidence>
<evidence type="ECO:0000256" key="5">
    <source>
        <dbReference type="ARBA" id="ARBA00022793"/>
    </source>
</evidence>
<dbReference type="GO" id="GO:0004609">
    <property type="term" value="F:phosphatidylserine decarboxylase activity"/>
    <property type="evidence" value="ECO:0007669"/>
    <property type="project" value="UniProtKB-EC"/>
</dbReference>
<dbReference type="STRING" id="1042311.A0A2T3ZKU5"/>
<evidence type="ECO:0000256" key="1">
    <source>
        <dbReference type="ARBA" id="ARBA00001928"/>
    </source>
</evidence>
<reference evidence="12 13" key="1">
    <citation type="submission" date="2016-07" db="EMBL/GenBank/DDBJ databases">
        <title>Multiple horizontal gene transfer events from other fungi enriched the ability of initially mycotrophic Trichoderma (Ascomycota) to feed on dead plant biomass.</title>
        <authorList>
            <consortium name="DOE Joint Genome Institute"/>
            <person name="Aerts A."/>
            <person name="Atanasova L."/>
            <person name="Chenthamara K."/>
            <person name="Zhang J."/>
            <person name="Grujic M."/>
            <person name="Henrissat B."/>
            <person name="Kuo A."/>
            <person name="Salamov A."/>
            <person name="Lipzen A."/>
            <person name="Labutti K."/>
            <person name="Barry K."/>
            <person name="Miao Y."/>
            <person name="Rahimi M.J."/>
            <person name="Shen Q."/>
            <person name="Grigoriev I.V."/>
            <person name="Kubicek C.P."/>
            <person name="Druzhinina I.S."/>
        </authorList>
    </citation>
    <scope>NUCLEOTIDE SEQUENCE [LARGE SCALE GENOMIC DNA]</scope>
    <source>
        <strain evidence="12 13">CBS 433.97</strain>
    </source>
</reference>
<accession>A0A2T3ZKU5</accession>
<keyword evidence="6" id="KW-0443">Lipid metabolism</keyword>
<dbReference type="EMBL" id="KZ679257">
    <property type="protein sequence ID" value="PTB45403.1"/>
    <property type="molecule type" value="Genomic_DNA"/>
</dbReference>
<dbReference type="InterPro" id="IPR003817">
    <property type="entry name" value="PS_Dcarbxylase"/>
</dbReference>
<comment type="pathway">
    <text evidence="2">Lipid metabolism.</text>
</comment>
<evidence type="ECO:0000256" key="3">
    <source>
        <dbReference type="ARBA" id="ARBA00012243"/>
    </source>
</evidence>
<dbReference type="PANTHER" id="PTHR10067:SF11">
    <property type="entry name" value="PHOSPHATIDYLSERINE DECARBOXYLASE"/>
    <property type="match status" value="1"/>
</dbReference>
<evidence type="ECO:0000313" key="13">
    <source>
        <dbReference type="Proteomes" id="UP000240493"/>
    </source>
</evidence>
<name>A0A2T3ZKU5_TRIA4</name>
<dbReference type="AlphaFoldDB" id="A0A2T3ZKU5"/>
<evidence type="ECO:0000256" key="6">
    <source>
        <dbReference type="ARBA" id="ARBA00023098"/>
    </source>
</evidence>
<protein>
    <recommendedName>
        <fullName evidence="3">phosphatidylserine decarboxylase</fullName>
        <ecNumber evidence="3">4.1.1.65</ecNumber>
    </recommendedName>
</protein>
<keyword evidence="5" id="KW-0210">Decarboxylase</keyword>
<evidence type="ECO:0000256" key="8">
    <source>
        <dbReference type="ARBA" id="ARBA00023239"/>
    </source>
</evidence>
<dbReference type="InterPro" id="IPR033177">
    <property type="entry name" value="PSD-B"/>
</dbReference>
<dbReference type="UniPathway" id="UPA00558"/>
<keyword evidence="7" id="KW-0594">Phospholipid biosynthesis</keyword>
<keyword evidence="13" id="KW-1185">Reference proteome</keyword>
<keyword evidence="9" id="KW-1208">Phospholipid metabolism</keyword>
<keyword evidence="10" id="KW-0670">Pyruvate</keyword>
<dbReference type="Proteomes" id="UP000240493">
    <property type="component" value="Unassembled WGS sequence"/>
</dbReference>
<comment type="cofactor">
    <cofactor evidence="1">
        <name>pyruvate</name>
        <dbReference type="ChEBI" id="CHEBI:15361"/>
    </cofactor>
</comment>
<keyword evidence="4" id="KW-0444">Lipid biosynthesis</keyword>